<accession>A0A834Y7S3</accession>
<dbReference type="AlphaFoldDB" id="A0A834Y7S3"/>
<comment type="caution">
    <text evidence="1">The sequence shown here is derived from an EMBL/GenBank/DDBJ whole genome shotgun (WGS) entry which is preliminary data.</text>
</comment>
<dbReference type="Gene3D" id="2.120.10.30">
    <property type="entry name" value="TolB, C-terminal domain"/>
    <property type="match status" value="1"/>
</dbReference>
<gene>
    <name evidence="1" type="ORF">HCN44_009640</name>
</gene>
<sequence length="230" mass="27330">MRLRIHDMIQELDVIRYNKNGTFERVNQIKGMFDHARSLTSDYKTGKIYWIDHDHSGEYSIKVTDESFEKSEYVIHPSNQFMRNLRADPKRRKIFFSSIEHFWYASNSPNSTANLLFSSEVSFQFIIDFTIDYITDKLCWIERLNNDFYLYCVVIGTLDRPLNTTDIVTIEKFPTYIKTLLAFNNTYYWTTSDNYGYNLYFKNGNEAAVKKAEYFTFVHYSIVPSVCPRE</sequence>
<dbReference type="SUPFAM" id="SSF63825">
    <property type="entry name" value="YWTD domain"/>
    <property type="match status" value="1"/>
</dbReference>
<name>A0A834Y7S3_APHGI</name>
<dbReference type="EMBL" id="JACMRX010000001">
    <property type="protein sequence ID" value="KAF7998242.1"/>
    <property type="molecule type" value="Genomic_DNA"/>
</dbReference>
<dbReference type="InterPro" id="IPR011042">
    <property type="entry name" value="6-blade_b-propeller_TolB-like"/>
</dbReference>
<protein>
    <submittedName>
        <fullName evidence="1">Uncharacterized protein</fullName>
    </submittedName>
</protein>
<organism evidence="1 2">
    <name type="scientific">Aphidius gifuensis</name>
    <name type="common">Parasitoid wasp</name>
    <dbReference type="NCBI Taxonomy" id="684658"/>
    <lineage>
        <taxon>Eukaryota</taxon>
        <taxon>Metazoa</taxon>
        <taxon>Ecdysozoa</taxon>
        <taxon>Arthropoda</taxon>
        <taxon>Hexapoda</taxon>
        <taxon>Insecta</taxon>
        <taxon>Pterygota</taxon>
        <taxon>Neoptera</taxon>
        <taxon>Endopterygota</taxon>
        <taxon>Hymenoptera</taxon>
        <taxon>Apocrita</taxon>
        <taxon>Ichneumonoidea</taxon>
        <taxon>Braconidae</taxon>
        <taxon>Aphidiinae</taxon>
        <taxon>Aphidius</taxon>
    </lineage>
</organism>
<proteinExistence type="predicted"/>
<evidence type="ECO:0000313" key="2">
    <source>
        <dbReference type="Proteomes" id="UP000639338"/>
    </source>
</evidence>
<keyword evidence="2" id="KW-1185">Reference proteome</keyword>
<reference evidence="1 2" key="1">
    <citation type="submission" date="2020-08" db="EMBL/GenBank/DDBJ databases">
        <title>Aphidius gifuensis genome sequencing and assembly.</title>
        <authorList>
            <person name="Du Z."/>
        </authorList>
    </citation>
    <scope>NUCLEOTIDE SEQUENCE [LARGE SCALE GENOMIC DNA]</scope>
    <source>
        <strain evidence="1">YNYX2018</strain>
        <tissue evidence="1">Adults</tissue>
    </source>
</reference>
<evidence type="ECO:0000313" key="1">
    <source>
        <dbReference type="EMBL" id="KAF7998242.1"/>
    </source>
</evidence>
<dbReference type="Proteomes" id="UP000639338">
    <property type="component" value="Unassembled WGS sequence"/>
</dbReference>